<dbReference type="AlphaFoldDB" id="A0A2P8FBC4"/>
<dbReference type="GO" id="GO:0006298">
    <property type="term" value="P:mismatch repair"/>
    <property type="evidence" value="ECO:0007669"/>
    <property type="project" value="InterPro"/>
</dbReference>
<keyword evidence="2" id="KW-0067">ATP-binding</keyword>
<organism evidence="5 6">
    <name type="scientific">Dyadobacter jiangsuensis</name>
    <dbReference type="NCBI Taxonomy" id="1591085"/>
    <lineage>
        <taxon>Bacteria</taxon>
        <taxon>Pseudomonadati</taxon>
        <taxon>Bacteroidota</taxon>
        <taxon>Cytophagia</taxon>
        <taxon>Cytophagales</taxon>
        <taxon>Spirosomataceae</taxon>
        <taxon>Dyadobacter</taxon>
    </lineage>
</organism>
<dbReference type="RefSeq" id="WP_106599630.1">
    <property type="nucleotide sequence ID" value="NZ_PYAS01000028.1"/>
</dbReference>
<dbReference type="InterPro" id="IPR027417">
    <property type="entry name" value="P-loop_NTPase"/>
</dbReference>
<dbReference type="Gene3D" id="1.10.1420.10">
    <property type="match status" value="1"/>
</dbReference>
<name>A0A2P8FBC4_9BACT</name>
<dbReference type="GO" id="GO:0005829">
    <property type="term" value="C:cytosol"/>
    <property type="evidence" value="ECO:0007669"/>
    <property type="project" value="TreeGrafter"/>
</dbReference>
<dbReference type="PANTHER" id="PTHR11361:SF99">
    <property type="entry name" value="DNA MISMATCH REPAIR PROTEIN"/>
    <property type="match status" value="1"/>
</dbReference>
<protein>
    <submittedName>
        <fullName evidence="5">MutS-like protein</fullName>
    </submittedName>
</protein>
<dbReference type="GO" id="GO:0030983">
    <property type="term" value="F:mismatched DNA binding"/>
    <property type="evidence" value="ECO:0007669"/>
    <property type="project" value="InterPro"/>
</dbReference>
<evidence type="ECO:0000259" key="4">
    <source>
        <dbReference type="SMART" id="SM00534"/>
    </source>
</evidence>
<evidence type="ECO:0000313" key="6">
    <source>
        <dbReference type="Proteomes" id="UP000241964"/>
    </source>
</evidence>
<dbReference type="Proteomes" id="UP000241964">
    <property type="component" value="Unassembled WGS sequence"/>
</dbReference>
<dbReference type="OrthoDB" id="9802448at2"/>
<dbReference type="InterPro" id="IPR000432">
    <property type="entry name" value="DNA_mismatch_repair_MutS_C"/>
</dbReference>
<sequence>MQPVDRHTLHELQLLPENSRTASIFAFYNRTETLGGGDYLKSIITRPKETPEDVIRFQDLLKAIARRPTAWQVNIAKAYAAAAESYYALSVAHSMSQDVIKHWFDTWLYSVKNKGEYYRIQSGVLATLRLVRAVQSTLDHLAETAIPEEISEDICELRKFIFSPILSMFLRKNDQRLSDRSIFYLDYHLRISHRKEFRQMLDTLYKLDACLAIVKAAKRHQLTFPVFDSHSKDFDAREAWHPLITGAIANDLSLAGNNPVCILTGANTSGKTTFLKTCGILVYLAHLGWPVPAKSLHLPFIDRLFTSIHLSDDLDQGFSHFYNEMMRIKQISEALSNGEQCFVIVDELFRGTNQEDALHCSKTVLDGFANFDGSGFLVSTHIHELITHYSGHSKLSFRCFRTHITDNQFQNTFKIEEGAAFEKVGRLIMDQTGVTALLQKAKRPSSK</sequence>
<dbReference type="GO" id="GO:0140664">
    <property type="term" value="F:ATP-dependent DNA damage sensor activity"/>
    <property type="evidence" value="ECO:0007669"/>
    <property type="project" value="InterPro"/>
</dbReference>
<proteinExistence type="predicted"/>
<dbReference type="EMBL" id="PYAS01000028">
    <property type="protein sequence ID" value="PSL19031.1"/>
    <property type="molecule type" value="Genomic_DNA"/>
</dbReference>
<dbReference type="InterPro" id="IPR045076">
    <property type="entry name" value="MutS"/>
</dbReference>
<evidence type="ECO:0000256" key="3">
    <source>
        <dbReference type="ARBA" id="ARBA00023125"/>
    </source>
</evidence>
<feature type="domain" description="DNA mismatch repair proteins mutS family" evidence="4">
    <location>
        <begin position="258"/>
        <end position="446"/>
    </location>
</feature>
<accession>A0A2P8FBC4</accession>
<keyword evidence="1" id="KW-0547">Nucleotide-binding</keyword>
<comment type="caution">
    <text evidence="5">The sequence shown here is derived from an EMBL/GenBank/DDBJ whole genome shotgun (WGS) entry which is preliminary data.</text>
</comment>
<dbReference type="PANTHER" id="PTHR11361">
    <property type="entry name" value="DNA MISMATCH REPAIR PROTEIN MUTS FAMILY MEMBER"/>
    <property type="match status" value="1"/>
</dbReference>
<dbReference type="GO" id="GO:0005524">
    <property type="term" value="F:ATP binding"/>
    <property type="evidence" value="ECO:0007669"/>
    <property type="project" value="UniProtKB-KW"/>
</dbReference>
<evidence type="ECO:0000313" key="5">
    <source>
        <dbReference type="EMBL" id="PSL19031.1"/>
    </source>
</evidence>
<dbReference type="Gene3D" id="3.40.50.300">
    <property type="entry name" value="P-loop containing nucleotide triphosphate hydrolases"/>
    <property type="match status" value="1"/>
</dbReference>
<keyword evidence="3" id="KW-0238">DNA-binding</keyword>
<evidence type="ECO:0000256" key="2">
    <source>
        <dbReference type="ARBA" id="ARBA00022840"/>
    </source>
</evidence>
<reference evidence="5 6" key="1">
    <citation type="submission" date="2018-03" db="EMBL/GenBank/DDBJ databases">
        <title>Genomic Encyclopedia of Archaeal and Bacterial Type Strains, Phase II (KMG-II): from individual species to whole genera.</title>
        <authorList>
            <person name="Goeker M."/>
        </authorList>
    </citation>
    <scope>NUCLEOTIDE SEQUENCE [LARGE SCALE GENOMIC DNA]</scope>
    <source>
        <strain evidence="5 6">DSM 29057</strain>
    </source>
</reference>
<dbReference type="Pfam" id="PF00488">
    <property type="entry name" value="MutS_V"/>
    <property type="match status" value="1"/>
</dbReference>
<evidence type="ECO:0000256" key="1">
    <source>
        <dbReference type="ARBA" id="ARBA00022741"/>
    </source>
</evidence>
<dbReference type="SUPFAM" id="SSF52540">
    <property type="entry name" value="P-loop containing nucleoside triphosphate hydrolases"/>
    <property type="match status" value="1"/>
</dbReference>
<dbReference type="SMART" id="SM00534">
    <property type="entry name" value="MUTSac"/>
    <property type="match status" value="1"/>
</dbReference>
<keyword evidence="6" id="KW-1185">Reference proteome</keyword>
<gene>
    <name evidence="5" type="ORF">CLV60_12835</name>
</gene>